<evidence type="ECO:0000313" key="3">
    <source>
        <dbReference type="EMBL" id="CAB4363636.1"/>
    </source>
</evidence>
<reference evidence="7" key="1">
    <citation type="submission" date="2020-05" db="EMBL/GenBank/DDBJ databases">
        <authorList>
            <person name="Chiriac C."/>
            <person name="Salcher M."/>
            <person name="Ghai R."/>
            <person name="Kavagutti S V."/>
        </authorList>
    </citation>
    <scope>NUCLEOTIDE SEQUENCE</scope>
</reference>
<evidence type="ECO:0000313" key="6">
    <source>
        <dbReference type="EMBL" id="CAB4852504.1"/>
    </source>
</evidence>
<dbReference type="InterPro" id="IPR003615">
    <property type="entry name" value="HNH_nuc"/>
</dbReference>
<dbReference type="EMBL" id="CAFBMT010000007">
    <property type="protein sequence ID" value="CAB4932849.1"/>
    <property type="molecule type" value="Genomic_DNA"/>
</dbReference>
<dbReference type="EMBL" id="CAFBIY010000135">
    <property type="protein sequence ID" value="CAB4852504.1"/>
    <property type="molecule type" value="Genomic_DNA"/>
</dbReference>
<accession>A0A6J7IPE3</accession>
<name>A0A6J7IPE3_9ZZZZ</name>
<dbReference type="SMART" id="SM00507">
    <property type="entry name" value="HNHc"/>
    <property type="match status" value="1"/>
</dbReference>
<dbReference type="Gene3D" id="1.10.30.50">
    <property type="match status" value="1"/>
</dbReference>
<dbReference type="GO" id="GO:0008270">
    <property type="term" value="F:zinc ion binding"/>
    <property type="evidence" value="ECO:0007669"/>
    <property type="project" value="InterPro"/>
</dbReference>
<dbReference type="GO" id="GO:0003676">
    <property type="term" value="F:nucleic acid binding"/>
    <property type="evidence" value="ECO:0007669"/>
    <property type="project" value="InterPro"/>
</dbReference>
<dbReference type="EMBL" id="CAFAAV010000055">
    <property type="protein sequence ID" value="CAB4814018.1"/>
    <property type="molecule type" value="Genomic_DNA"/>
</dbReference>
<proteinExistence type="inferred from homology"/>
<sequence length="422" mass="45299">MLTDEQTFAILLYMDDALALLDLAISGVAMFPAAGLLDDDLRSGVVAVQRHIDRLKVLHAGMVHEADRRRVWQASGSRDMADWLAGVTKTSKGDASSRVKLGAALGASDALKQAAEKGDVSAATAESLFDAVTSPPDGASEADVAQLVDDCMGADPRDAQDAAEGWKRTFSGETPQQAEARRYAKRSLRTRNLGDGMGQLTAILPLVDLRQVTNSISHVAGKPCKDDPRTTEQRLSDGLVQLCIAYAKGEVTGGREKPTILINIDADDFTGRSDGDGFTAHGDRVPAHMVRFLAEQALVQRVLTAGSHILNVGRAERYATEAQFKALVVRDGGCRVPGCHIPAAWCDIDHLLAWEDGGSTDLDNLVMWCRHHHTVKHLPGVQVLGGVDDLQLQLADGTIINCPPKGRVAQRARTRPRTQAAA</sequence>
<gene>
    <name evidence="4" type="ORF">UFOPK2656_01023</name>
    <name evidence="5" type="ORF">UFOPK3099_00932</name>
    <name evidence="6" type="ORF">UFOPK3267_02126</name>
    <name evidence="7" type="ORF">UFOPK3651_01601</name>
    <name evidence="8" type="ORF">UFOPK3931_03528</name>
    <name evidence="3" type="ORF">UFOPK4189_01412</name>
</gene>
<evidence type="ECO:0000313" key="7">
    <source>
        <dbReference type="EMBL" id="CAB4932849.1"/>
    </source>
</evidence>
<dbReference type="CDD" id="cd00085">
    <property type="entry name" value="HNHc"/>
    <property type="match status" value="1"/>
</dbReference>
<dbReference type="EMBL" id="CAEZYF010000005">
    <property type="protein sequence ID" value="CAB4716744.1"/>
    <property type="molecule type" value="Genomic_DNA"/>
</dbReference>
<dbReference type="AlphaFoldDB" id="A0A6J7IPE3"/>
<dbReference type="EMBL" id="CAESGF010000007">
    <property type="protein sequence ID" value="CAB4363636.1"/>
    <property type="molecule type" value="Genomic_DNA"/>
</dbReference>
<dbReference type="GO" id="GO:0004519">
    <property type="term" value="F:endonuclease activity"/>
    <property type="evidence" value="ECO:0007669"/>
    <property type="project" value="InterPro"/>
</dbReference>
<protein>
    <submittedName>
        <fullName evidence="7">Unannotated protein</fullName>
    </submittedName>
</protein>
<organism evidence="7">
    <name type="scientific">freshwater metagenome</name>
    <dbReference type="NCBI Taxonomy" id="449393"/>
    <lineage>
        <taxon>unclassified sequences</taxon>
        <taxon>metagenomes</taxon>
        <taxon>ecological metagenomes</taxon>
    </lineage>
</organism>
<evidence type="ECO:0000313" key="8">
    <source>
        <dbReference type="EMBL" id="CAB5023948.1"/>
    </source>
</evidence>
<evidence type="ECO:0000313" key="5">
    <source>
        <dbReference type="EMBL" id="CAB4814018.1"/>
    </source>
</evidence>
<comment type="similarity">
    <text evidence="1">Belongs to the Rv1128c/1148c/1588c/1702c/1945/3466 family.</text>
</comment>
<dbReference type="Pfam" id="PF01844">
    <property type="entry name" value="HNH"/>
    <property type="match status" value="1"/>
</dbReference>
<evidence type="ECO:0000259" key="2">
    <source>
        <dbReference type="SMART" id="SM00507"/>
    </source>
</evidence>
<dbReference type="EMBL" id="CAFBOL010000204">
    <property type="protein sequence ID" value="CAB5023948.1"/>
    <property type="molecule type" value="Genomic_DNA"/>
</dbReference>
<dbReference type="InterPro" id="IPR002711">
    <property type="entry name" value="HNH"/>
</dbReference>
<feature type="domain" description="HNH nuclease" evidence="2">
    <location>
        <begin position="322"/>
        <end position="374"/>
    </location>
</feature>
<evidence type="ECO:0000256" key="1">
    <source>
        <dbReference type="ARBA" id="ARBA00023450"/>
    </source>
</evidence>
<dbReference type="InterPro" id="IPR003870">
    <property type="entry name" value="DUF222"/>
</dbReference>
<evidence type="ECO:0000313" key="4">
    <source>
        <dbReference type="EMBL" id="CAB4716744.1"/>
    </source>
</evidence>
<dbReference type="Pfam" id="PF02720">
    <property type="entry name" value="DUF222"/>
    <property type="match status" value="1"/>
</dbReference>